<proteinExistence type="predicted"/>
<feature type="compositionally biased region" description="Low complexity" evidence="1">
    <location>
        <begin position="1162"/>
        <end position="1176"/>
    </location>
</feature>
<feature type="compositionally biased region" description="Basic and acidic residues" evidence="1">
    <location>
        <begin position="1183"/>
        <end position="1200"/>
    </location>
</feature>
<feature type="region of interest" description="Disordered" evidence="1">
    <location>
        <begin position="1094"/>
        <end position="1222"/>
    </location>
</feature>
<feature type="compositionally biased region" description="Low complexity" evidence="1">
    <location>
        <begin position="394"/>
        <end position="409"/>
    </location>
</feature>
<sequence>MTEDEVMCSAQSPLGSAQDAQLSQKLSGREQNSTSRDRASARRQQCQEDQVAPSSPALRPACESLKKDCFATDQGQSRGGEAARPSRASGCTYDETEKGSGLRDKANNTVQGEEAESRSRTHTAVQQEALMSHETLSDATRVASGAPSVVHHAHDIRREMGPGGKATGLGGVPAETLRVNGVQAAPGTAKSGTVLKTRLTGAAADLEFERARSPARATPVESQPGACGEAPAASSHSGSPEGAAAAHLARKHERPASARVVAGGTREERSRREADPAGASPTRGEACAAACREQTLVETQTTVQDSGQTGARWALKNDASMTETPNVEHMADMGPARVKLPMAKGEESGRQVFHAPSAGDCVPAKGGTQRTPQARPRLVLRRTGDGDSADGDADNLGSASPLSASSPGSRLVRTPPIAEDVFVTVTASLESPVAPVPGVKTEHTDSRPIIESGKLFYHECTLDGATGVCSTFRDVGLLGSDSMGPCGSELGFSSSRKHVLSEGTRSLFGKCSPSHAALTGVGSAPHSESSNPTYDRREPCWGASSQCRCSPVVGGCSCRSGNALCSGSVPRRDTSVAQPDINHSGAAFAPGSGKLLNGDDATPEEGDRAAEAKKGCSAPRSAVTATMELCSPGSCGGSCSHADLSGSRGDESYLFPTDSMGRVAASSCAGSVRESGRPSVCPSMACALSVGPPQPARADAVPDDEVPHPSKTNDSPATPAVEMLLGVKSHCFSEPNASWNRQFFLGPRETAAAAIALANACEETFICLGWISENERKDGRACADVGSVRKKTKSKHTSLLEAFRGTKILGRDFSTRGASSPHCNEVGDDPAGLKAADRVGVQDPSVIFDTASSALTMRWVPLDQAIFAQAKPHELQSRRGSSSVEPQPADGRQGDDQVDSLRLPVAELAERSSALLRENSCQELQKALRRVRSSAYPCEESSGDEVAGQGFLAGASNVVDVILGGANSRSGSAGRCFEHLGQTPRACKAEDQVMEHACAVETRLPGSRAGGAQAERPAPEAASKNVPVGGLACQDMPRGRDEVARPKKCVNVSASALPHAGPCASAANTTRTQAEAACASWNVRLSCEDTTIHAASSPSPLASHRGSCRGQEAVEKSSGMAKVSSVTVKTREACSQLVQRGEVPKAGKPPGTLATSARSEGASSSNAASRLNSRNSNLHRKPAKDNSRHGDKHSGDDSGRRPVPCYGANARGSHHCGHGSAATDATQRQLDALHAAAAAVLRSRIEGRKWGQTNARAQRHASRSLVSETSTNAARAGTAGREAKDGAETAPHASQLDVEKCSRRVRAEGNKEKAVVATRTPPVGSKGDRLAAAVDGTEVRCAGAEAKEDTGILLGSECYGSRRLTKLGTAWSQHVPPKHFMERLNMLTKATGTERTLQRRVSRTAGSSQDLTMKVRFKGVSGTRQENHPMGGKVQQASLQAFFSAPVPRGGELGVTGCVHSSNALKPLSSKHLARKGSKRLVSRVALGSSSASADAQDWAERPNGRGQTEWQEEQTRKRRKLQSLLGIPCGLEDIAQALQWEGELCGLLGPESPSASLEPADGVLHARPARNSSRRQGVLEGAERDAARERIMALLGSNASKSHGRPGSLAGPREISRVPSLVSSSVDPPSYAESVCSPATDAQLRKGPQTAVSAGEASAPCFRGCKTKGQDEAMAAATDSSDCSGASPCGGGRAIFAALLDTKQAEEQVPSVKTDSKAEESAGHERSTCAAGFLRRLSPVQHGATHDVAPSSASTHAAGFAGAGDEDETKAEEEQSPDEGRASGAAGEGAGLPCLTSASWSSLRRFSSRSTVCTTGSFSRASSTTTSTYDLSPVASQIFSAWPASIAPTDKRGDCSDTQAFSALAGLPSQGAAAAADPSAAVERPLSDRSVPAGKASADTRRSLSLDLSGHRTKCMELMQDTLSAADLGDDGGDQSGEKTCSSEDSRTTAACVELMIEMFQAVGEEGAVAAAASLLEKTEKDDMVPQWEEGDDREDQSTSSWGKAVSRDCRTPSHQDVSVG</sequence>
<feature type="region of interest" description="Disordered" evidence="1">
    <location>
        <begin position="1250"/>
        <end position="1329"/>
    </location>
</feature>
<dbReference type="GeneID" id="40312983"/>
<evidence type="ECO:0000313" key="3">
    <source>
        <dbReference type="Proteomes" id="UP000224006"/>
    </source>
</evidence>
<dbReference type="EMBL" id="NWUJ01000008">
    <property type="protein sequence ID" value="PFH33840.1"/>
    <property type="molecule type" value="Genomic_DNA"/>
</dbReference>
<evidence type="ECO:0000256" key="1">
    <source>
        <dbReference type="SAM" id="MobiDB-lite"/>
    </source>
</evidence>
<feature type="region of interest" description="Disordered" evidence="1">
    <location>
        <begin position="1927"/>
        <end position="1946"/>
    </location>
</feature>
<accession>A0A2A9MEN4</accession>
<feature type="compositionally biased region" description="Acidic residues" evidence="1">
    <location>
        <begin position="1765"/>
        <end position="1778"/>
    </location>
</feature>
<dbReference type="RefSeq" id="XP_029217849.1">
    <property type="nucleotide sequence ID" value="XM_029366418.1"/>
</dbReference>
<feature type="compositionally biased region" description="Low complexity" evidence="1">
    <location>
        <begin position="1094"/>
        <end position="1103"/>
    </location>
</feature>
<feature type="region of interest" description="Disordered" evidence="1">
    <location>
        <begin position="1492"/>
        <end position="1516"/>
    </location>
</feature>
<dbReference type="OrthoDB" id="331100at2759"/>
<evidence type="ECO:0000313" key="2">
    <source>
        <dbReference type="EMBL" id="PFH33840.1"/>
    </source>
</evidence>
<feature type="region of interest" description="Disordered" evidence="1">
    <location>
        <begin position="1"/>
        <end position="60"/>
    </location>
</feature>
<feature type="region of interest" description="Disordered" evidence="1">
    <location>
        <begin position="1979"/>
        <end position="2022"/>
    </location>
</feature>
<feature type="region of interest" description="Disordered" evidence="1">
    <location>
        <begin position="345"/>
        <end position="411"/>
    </location>
</feature>
<keyword evidence="3" id="KW-1185">Reference proteome</keyword>
<dbReference type="VEuPathDB" id="ToxoDB:BESB_080560"/>
<feature type="region of interest" description="Disordered" evidence="1">
    <location>
        <begin position="692"/>
        <end position="717"/>
    </location>
</feature>
<organism evidence="2 3">
    <name type="scientific">Besnoitia besnoiti</name>
    <name type="common">Apicomplexan protozoan</name>
    <dbReference type="NCBI Taxonomy" id="94643"/>
    <lineage>
        <taxon>Eukaryota</taxon>
        <taxon>Sar</taxon>
        <taxon>Alveolata</taxon>
        <taxon>Apicomplexa</taxon>
        <taxon>Conoidasida</taxon>
        <taxon>Coccidia</taxon>
        <taxon>Eucoccidiorida</taxon>
        <taxon>Eimeriorina</taxon>
        <taxon>Sarcocystidae</taxon>
        <taxon>Besnoitia</taxon>
    </lineage>
</organism>
<feature type="compositionally biased region" description="Basic and acidic residues" evidence="1">
    <location>
        <begin position="95"/>
        <end position="106"/>
    </location>
</feature>
<feature type="compositionally biased region" description="Basic and acidic residues" evidence="1">
    <location>
        <begin position="1297"/>
        <end position="1314"/>
    </location>
</feature>
<name>A0A2A9MEN4_BESBE</name>
<feature type="compositionally biased region" description="Polar residues" evidence="1">
    <location>
        <begin position="1264"/>
        <end position="1273"/>
    </location>
</feature>
<feature type="region of interest" description="Disordered" evidence="1">
    <location>
        <begin position="572"/>
        <end position="607"/>
    </location>
</feature>
<dbReference type="KEGG" id="bbes:BESB_080560"/>
<feature type="region of interest" description="Disordered" evidence="1">
    <location>
        <begin position="1743"/>
        <end position="1790"/>
    </location>
</feature>
<gene>
    <name evidence="2" type="ORF">BESB_080560</name>
</gene>
<feature type="compositionally biased region" description="Polar residues" evidence="1">
    <location>
        <begin position="9"/>
        <end position="34"/>
    </location>
</feature>
<feature type="region of interest" description="Disordered" evidence="1">
    <location>
        <begin position="72"/>
        <end position="142"/>
    </location>
</feature>
<comment type="caution">
    <text evidence="2">The sequence shown here is derived from an EMBL/GenBank/DDBJ whole genome shotgun (WGS) entry which is preliminary data.</text>
</comment>
<feature type="region of interest" description="Disordered" evidence="1">
    <location>
        <begin position="1007"/>
        <end position="1030"/>
    </location>
</feature>
<feature type="region of interest" description="Disordered" evidence="1">
    <location>
        <begin position="871"/>
        <end position="898"/>
    </location>
</feature>
<reference evidence="2 3" key="1">
    <citation type="submission" date="2017-09" db="EMBL/GenBank/DDBJ databases">
        <title>Genome sequencing of Besnoitia besnoiti strain Bb-Ger1.</title>
        <authorList>
            <person name="Schares G."/>
            <person name="Venepally P."/>
            <person name="Lorenzi H.A."/>
        </authorList>
    </citation>
    <scope>NUCLEOTIDE SEQUENCE [LARGE SCALE GENOMIC DNA]</scope>
    <source>
        <strain evidence="2 3">Bb-Ger1</strain>
    </source>
</reference>
<feature type="region of interest" description="Disordered" evidence="1">
    <location>
        <begin position="1876"/>
        <end position="1904"/>
    </location>
</feature>
<feature type="region of interest" description="Disordered" evidence="1">
    <location>
        <begin position="207"/>
        <end position="286"/>
    </location>
</feature>
<feature type="compositionally biased region" description="Basic and acidic residues" evidence="1">
    <location>
        <begin position="265"/>
        <end position="275"/>
    </location>
</feature>
<dbReference type="Proteomes" id="UP000224006">
    <property type="component" value="Chromosome VII"/>
</dbReference>
<protein>
    <submittedName>
        <fullName evidence="2">Uncharacterized protein</fullName>
    </submittedName>
</protein>